<organism evidence="3 4">
    <name type="scientific">Vanrija albida</name>
    <dbReference type="NCBI Taxonomy" id="181172"/>
    <lineage>
        <taxon>Eukaryota</taxon>
        <taxon>Fungi</taxon>
        <taxon>Dikarya</taxon>
        <taxon>Basidiomycota</taxon>
        <taxon>Agaricomycotina</taxon>
        <taxon>Tremellomycetes</taxon>
        <taxon>Trichosporonales</taxon>
        <taxon>Trichosporonaceae</taxon>
        <taxon>Vanrija</taxon>
    </lineage>
</organism>
<feature type="compositionally biased region" description="Low complexity" evidence="1">
    <location>
        <begin position="160"/>
        <end position="173"/>
    </location>
</feature>
<dbReference type="Gene3D" id="1.10.10.60">
    <property type="entry name" value="Homeodomain-like"/>
    <property type="match status" value="1"/>
</dbReference>
<dbReference type="SMART" id="SM00717">
    <property type="entry name" value="SANT"/>
    <property type="match status" value="1"/>
</dbReference>
<evidence type="ECO:0000313" key="4">
    <source>
        <dbReference type="Proteomes" id="UP001565368"/>
    </source>
</evidence>
<dbReference type="InterPro" id="IPR039467">
    <property type="entry name" value="TFIIIB_B''_Myb"/>
</dbReference>
<feature type="compositionally biased region" description="Low complexity" evidence="1">
    <location>
        <begin position="256"/>
        <end position="285"/>
    </location>
</feature>
<dbReference type="EMBL" id="JBBXJM010000002">
    <property type="protein sequence ID" value="KAL1411534.1"/>
    <property type="molecule type" value="Genomic_DNA"/>
</dbReference>
<dbReference type="PANTHER" id="PTHR22929:SF0">
    <property type="entry name" value="TRANSCRIPTION FACTOR TFIIIB COMPONENT B'' HOMOLOG"/>
    <property type="match status" value="1"/>
</dbReference>
<feature type="compositionally biased region" description="Low complexity" evidence="1">
    <location>
        <begin position="397"/>
        <end position="407"/>
    </location>
</feature>
<feature type="compositionally biased region" description="Basic residues" evidence="1">
    <location>
        <begin position="493"/>
        <end position="512"/>
    </location>
</feature>
<feature type="domain" description="Myb-like" evidence="2">
    <location>
        <begin position="704"/>
        <end position="752"/>
    </location>
</feature>
<feature type="compositionally biased region" description="Low complexity" evidence="1">
    <location>
        <begin position="110"/>
        <end position="121"/>
    </location>
</feature>
<name>A0ABR3Q9Y9_9TREE</name>
<accession>A0ABR3Q9Y9</accession>
<reference evidence="3 4" key="1">
    <citation type="submission" date="2023-08" db="EMBL/GenBank/DDBJ databases">
        <title>Annotated Genome Sequence of Vanrija albida AlHP1.</title>
        <authorList>
            <person name="Herzog R."/>
        </authorList>
    </citation>
    <scope>NUCLEOTIDE SEQUENCE [LARGE SCALE GENOMIC DNA]</scope>
    <source>
        <strain evidence="3 4">AlHP1</strain>
    </source>
</reference>
<feature type="region of interest" description="Disordered" evidence="1">
    <location>
        <begin position="476"/>
        <end position="599"/>
    </location>
</feature>
<feature type="compositionally biased region" description="Low complexity" evidence="1">
    <location>
        <begin position="72"/>
        <end position="102"/>
    </location>
</feature>
<sequence>MALRLPGKGNFKPSKPVKPGAGGPRRPPVPGTAGAGPSRPAPARPAGAPPKPPAKAPAAASQEKEKTDEEVPAAPAAAAEAPPTVAAPPARRTVPSTITVAPRPTPAAPPAVTAAPPTIVAVPPPAPADPLPPVPVVVPAVDKPPSVAPTPAKEPPAAPVKPAAPAAAATARKPPAPVKRGLNAGPSKPKPKPTLVTAAAAAAKAKSREGSSLPSERSSVPRASLPPAAPPPTTQSTEFEFSQTQRPEPTPTQSTWAPPSVASSSWAPPAVASQDDFLPPTVAPASSPPPSTLDEGPPAVAARAESPLAPASPLPSGPDAASLAAAAVASITEDSRAKRRAARAALEVDDAEGSSAPAKRPRRGAGKAKARKAAAEGNDDDDPEANGRASTAEPRARGGAYASRGRAGTSGDRRLAANRSKPQLSHPELDGVQADDMVGIEVNPTVMTMKDLATTLVSQGRVSARTIKLHEFQRAEEERKRKERVQKAESTWKRRQIVRRKARQIKNARRQLRRADARKRGENPDDVVSDDSVDSDEDYDVEPDRLTPPGSPVAAERVAPLRLEPIEVDEAENGEEGAAPPPAPYDPEDDPEGLGLQQNNKDDDLEELEEMGEVLEDFQLPVDEDDDAPDFSGLAYADTTGGYLDDNGEWVDASMEDYAANIIRRNETNRRNIIEGNGAFGREIEIIDSDTQFVNAATWGKKVSNDRWTVEETELFFSVLRETGENYSLMKAYFPGRTMRQLKNKGLRENRENPTRMNDAIFNRKPIDKEYLTKSSGYNAELPFDREKAFFEEVAEEKERVKALGPPDVVPPEGLDGVLGPEQRPWVAPAEDLEFGSG</sequence>
<dbReference type="Proteomes" id="UP001565368">
    <property type="component" value="Unassembled WGS sequence"/>
</dbReference>
<dbReference type="GeneID" id="95983538"/>
<feature type="region of interest" description="Disordered" evidence="1">
    <location>
        <begin position="801"/>
        <end position="838"/>
    </location>
</feature>
<feature type="compositionally biased region" description="Basic and acidic residues" evidence="1">
    <location>
        <begin position="513"/>
        <end position="523"/>
    </location>
</feature>
<feature type="compositionally biased region" description="Pro residues" evidence="1">
    <location>
        <begin position="146"/>
        <end position="159"/>
    </location>
</feature>
<feature type="compositionally biased region" description="Basic residues" evidence="1">
    <location>
        <begin position="359"/>
        <end position="372"/>
    </location>
</feature>
<dbReference type="InterPro" id="IPR001005">
    <property type="entry name" value="SANT/Myb"/>
</dbReference>
<feature type="compositionally biased region" description="Acidic residues" evidence="1">
    <location>
        <begin position="524"/>
        <end position="541"/>
    </location>
</feature>
<protein>
    <recommendedName>
        <fullName evidence="2">Myb-like domain-containing protein</fullName>
    </recommendedName>
</protein>
<keyword evidence="4" id="KW-1185">Reference proteome</keyword>
<gene>
    <name evidence="3" type="ORF">Q8F55_002495</name>
</gene>
<feature type="compositionally biased region" description="Low complexity" evidence="1">
    <location>
        <begin position="298"/>
        <end position="309"/>
    </location>
</feature>
<dbReference type="RefSeq" id="XP_069211478.1">
    <property type="nucleotide sequence ID" value="XM_069351092.1"/>
</dbReference>
<feature type="compositionally biased region" description="Polar residues" evidence="1">
    <location>
        <begin position="234"/>
        <end position="255"/>
    </location>
</feature>
<evidence type="ECO:0000313" key="3">
    <source>
        <dbReference type="EMBL" id="KAL1411534.1"/>
    </source>
</evidence>
<evidence type="ECO:0000259" key="2">
    <source>
        <dbReference type="SMART" id="SM00717"/>
    </source>
</evidence>
<dbReference type="SUPFAM" id="SSF46689">
    <property type="entry name" value="Homeodomain-like"/>
    <property type="match status" value="1"/>
</dbReference>
<proteinExistence type="predicted"/>
<dbReference type="InterPro" id="IPR009057">
    <property type="entry name" value="Homeodomain-like_sf"/>
</dbReference>
<feature type="compositionally biased region" description="Acidic residues" evidence="1">
    <location>
        <begin position="566"/>
        <end position="575"/>
    </location>
</feature>
<feature type="compositionally biased region" description="Low complexity" evidence="1">
    <location>
        <begin position="317"/>
        <end position="330"/>
    </location>
</feature>
<feature type="compositionally biased region" description="Basic and acidic residues" evidence="1">
    <location>
        <begin position="476"/>
        <end position="492"/>
    </location>
</feature>
<dbReference type="CDD" id="cd00167">
    <property type="entry name" value="SANT"/>
    <property type="match status" value="1"/>
</dbReference>
<dbReference type="PANTHER" id="PTHR22929">
    <property type="entry name" value="RNA POLYMERASE III TRANSCRIPTION INITIATION FACTOR B"/>
    <property type="match status" value="1"/>
</dbReference>
<feature type="compositionally biased region" description="Pro residues" evidence="1">
    <location>
        <begin position="122"/>
        <end position="136"/>
    </location>
</feature>
<feature type="region of interest" description="Disordered" evidence="1">
    <location>
        <begin position="1"/>
        <end position="435"/>
    </location>
</feature>
<comment type="caution">
    <text evidence="3">The sequence shown here is derived from an EMBL/GenBank/DDBJ whole genome shotgun (WGS) entry which is preliminary data.</text>
</comment>
<evidence type="ECO:0000256" key="1">
    <source>
        <dbReference type="SAM" id="MobiDB-lite"/>
    </source>
</evidence>
<feature type="compositionally biased region" description="Pro residues" evidence="1">
    <location>
        <begin position="39"/>
        <end position="55"/>
    </location>
</feature>
<dbReference type="Pfam" id="PF15963">
    <property type="entry name" value="Myb_DNA-bind_7"/>
    <property type="match status" value="1"/>
</dbReference>